<proteinExistence type="inferred from homology"/>
<evidence type="ECO:0000259" key="5">
    <source>
        <dbReference type="Pfam" id="PF04542"/>
    </source>
</evidence>
<evidence type="ECO:0000313" key="7">
    <source>
        <dbReference type="EMBL" id="MVT42989.1"/>
    </source>
</evidence>
<evidence type="ECO:0000256" key="1">
    <source>
        <dbReference type="ARBA" id="ARBA00010641"/>
    </source>
</evidence>
<accession>A0A6N8JF90</accession>
<dbReference type="InterPro" id="IPR014284">
    <property type="entry name" value="RNA_pol_sigma-70_dom"/>
</dbReference>
<dbReference type="RefSeq" id="WP_157301599.1">
    <property type="nucleotide sequence ID" value="NZ_BAAAZB010000004.1"/>
</dbReference>
<dbReference type="EMBL" id="WRXO01000006">
    <property type="protein sequence ID" value="MVT42989.1"/>
    <property type="molecule type" value="Genomic_DNA"/>
</dbReference>
<comment type="similarity">
    <text evidence="1">Belongs to the sigma-70 factor family. ECF subfamily.</text>
</comment>
<dbReference type="Proteomes" id="UP000468388">
    <property type="component" value="Unassembled WGS sequence"/>
</dbReference>
<dbReference type="PANTHER" id="PTHR43133">
    <property type="entry name" value="RNA POLYMERASE ECF-TYPE SIGMA FACTO"/>
    <property type="match status" value="1"/>
</dbReference>
<dbReference type="InterPro" id="IPR039425">
    <property type="entry name" value="RNA_pol_sigma-70-like"/>
</dbReference>
<evidence type="ECO:0000259" key="6">
    <source>
        <dbReference type="Pfam" id="PF08281"/>
    </source>
</evidence>
<feature type="domain" description="RNA polymerase sigma factor 70 region 4 type 2" evidence="6">
    <location>
        <begin position="123"/>
        <end position="173"/>
    </location>
</feature>
<dbReference type="InterPro" id="IPR013324">
    <property type="entry name" value="RNA_pol_sigma_r3/r4-like"/>
</dbReference>
<keyword evidence="4" id="KW-0804">Transcription</keyword>
<dbReference type="OrthoDB" id="799938at2"/>
<evidence type="ECO:0000313" key="8">
    <source>
        <dbReference type="Proteomes" id="UP000468388"/>
    </source>
</evidence>
<dbReference type="Pfam" id="PF08281">
    <property type="entry name" value="Sigma70_r4_2"/>
    <property type="match status" value="1"/>
</dbReference>
<dbReference type="Gene3D" id="1.10.1740.10">
    <property type="match status" value="1"/>
</dbReference>
<feature type="domain" description="RNA polymerase sigma-70 region 2" evidence="5">
    <location>
        <begin position="27"/>
        <end position="93"/>
    </location>
</feature>
<evidence type="ECO:0000256" key="4">
    <source>
        <dbReference type="ARBA" id="ARBA00023163"/>
    </source>
</evidence>
<dbReference type="Gene3D" id="1.10.10.10">
    <property type="entry name" value="Winged helix-like DNA-binding domain superfamily/Winged helix DNA-binding domain"/>
    <property type="match status" value="1"/>
</dbReference>
<dbReference type="CDD" id="cd06171">
    <property type="entry name" value="Sigma70_r4"/>
    <property type="match status" value="1"/>
</dbReference>
<dbReference type="NCBIfam" id="TIGR02985">
    <property type="entry name" value="Sig70_bacteroi1"/>
    <property type="match status" value="1"/>
</dbReference>
<dbReference type="InterPro" id="IPR013325">
    <property type="entry name" value="RNA_pol_sigma_r2"/>
</dbReference>
<name>A0A6N8JF90_9BACT</name>
<dbReference type="PANTHER" id="PTHR43133:SF46">
    <property type="entry name" value="RNA POLYMERASE SIGMA-70 FACTOR ECF SUBFAMILY"/>
    <property type="match status" value="1"/>
</dbReference>
<dbReference type="Pfam" id="PF04542">
    <property type="entry name" value="Sigma70_r2"/>
    <property type="match status" value="1"/>
</dbReference>
<dbReference type="SUPFAM" id="SSF88946">
    <property type="entry name" value="Sigma2 domain of RNA polymerase sigma factors"/>
    <property type="match status" value="1"/>
</dbReference>
<evidence type="ECO:0000256" key="2">
    <source>
        <dbReference type="ARBA" id="ARBA00023015"/>
    </source>
</evidence>
<dbReference type="SUPFAM" id="SSF88659">
    <property type="entry name" value="Sigma3 and sigma4 domains of RNA polymerase sigma factors"/>
    <property type="match status" value="1"/>
</dbReference>
<keyword evidence="2" id="KW-0805">Transcription regulation</keyword>
<reference evidence="7 8" key="1">
    <citation type="submission" date="2019-12" db="EMBL/GenBank/DDBJ databases">
        <title>The draft genomic sequence of strain Chitinophaga oryziterrae JCM 16595.</title>
        <authorList>
            <person name="Zhang X."/>
        </authorList>
    </citation>
    <scope>NUCLEOTIDE SEQUENCE [LARGE SCALE GENOMIC DNA]</scope>
    <source>
        <strain evidence="7 8">JCM 16595</strain>
    </source>
</reference>
<dbReference type="GO" id="GO:0016987">
    <property type="term" value="F:sigma factor activity"/>
    <property type="evidence" value="ECO:0007669"/>
    <property type="project" value="UniProtKB-KW"/>
</dbReference>
<dbReference type="InterPro" id="IPR036388">
    <property type="entry name" value="WH-like_DNA-bd_sf"/>
</dbReference>
<dbReference type="GO" id="GO:0003677">
    <property type="term" value="F:DNA binding"/>
    <property type="evidence" value="ECO:0007669"/>
    <property type="project" value="InterPro"/>
</dbReference>
<keyword evidence="8" id="KW-1185">Reference proteome</keyword>
<gene>
    <name evidence="7" type="ORF">GO495_20500</name>
</gene>
<organism evidence="7 8">
    <name type="scientific">Chitinophaga oryziterrae</name>
    <dbReference type="NCBI Taxonomy" id="1031224"/>
    <lineage>
        <taxon>Bacteria</taxon>
        <taxon>Pseudomonadati</taxon>
        <taxon>Bacteroidota</taxon>
        <taxon>Chitinophagia</taxon>
        <taxon>Chitinophagales</taxon>
        <taxon>Chitinophagaceae</taxon>
        <taxon>Chitinophaga</taxon>
    </lineage>
</organism>
<protein>
    <submittedName>
        <fullName evidence="7">RNA polymerase sigma-70 factor</fullName>
    </submittedName>
</protein>
<keyword evidence="3" id="KW-0731">Sigma factor</keyword>
<dbReference type="InterPro" id="IPR007627">
    <property type="entry name" value="RNA_pol_sigma70_r2"/>
</dbReference>
<dbReference type="InterPro" id="IPR014327">
    <property type="entry name" value="RNA_pol_sigma70_bacteroid"/>
</dbReference>
<comment type="caution">
    <text evidence="7">The sequence shown here is derived from an EMBL/GenBank/DDBJ whole genome shotgun (WGS) entry which is preliminary data.</text>
</comment>
<dbReference type="InterPro" id="IPR013249">
    <property type="entry name" value="RNA_pol_sigma70_r4_t2"/>
</dbReference>
<sequence>MYDNAISEKELLIKVAAGDEQAYRHLFHLHWDNIYNVALALTKSVELAEDMVQDIFLKIWQKRAQFVGIERFEDYLFIMARNHIYTELKKRSREDTFRDQIKDYFETSEHNADISLLTKETQEMINQAIGQLTTQQQLVYRLSRDQGLSHEEIAEKLNISRNTVRNHIVQSLKIIRTYLQHKTNGWLLVLCLLKIFFRQP</sequence>
<evidence type="ECO:0000256" key="3">
    <source>
        <dbReference type="ARBA" id="ARBA00023082"/>
    </source>
</evidence>
<dbReference type="NCBIfam" id="TIGR02937">
    <property type="entry name" value="sigma70-ECF"/>
    <property type="match status" value="1"/>
</dbReference>
<dbReference type="AlphaFoldDB" id="A0A6N8JF90"/>
<dbReference type="GO" id="GO:0006352">
    <property type="term" value="P:DNA-templated transcription initiation"/>
    <property type="evidence" value="ECO:0007669"/>
    <property type="project" value="InterPro"/>
</dbReference>